<dbReference type="Proteomes" id="UP000245880">
    <property type="component" value="Unassembled WGS sequence"/>
</dbReference>
<dbReference type="InterPro" id="IPR050768">
    <property type="entry name" value="UPF0353/GerABKA_families"/>
</dbReference>
<comment type="caution">
    <text evidence="7">The sequence shown here is derived from an EMBL/GenBank/DDBJ whole genome shotgun (WGS) entry which is preliminary data.</text>
</comment>
<evidence type="ECO:0000256" key="5">
    <source>
        <dbReference type="SAM" id="Phobius"/>
    </source>
</evidence>
<feature type="transmembrane region" description="Helical" evidence="5">
    <location>
        <begin position="310"/>
        <end position="332"/>
    </location>
</feature>
<reference evidence="7 8" key="1">
    <citation type="submission" date="2018-03" db="EMBL/GenBank/DDBJ databases">
        <title>Genomic Encyclopedia of Archaeal and Bacterial Type Strains, Phase II (KMG-II): from individual species to whole genera.</title>
        <authorList>
            <person name="Goeker M."/>
        </authorList>
    </citation>
    <scope>NUCLEOTIDE SEQUENCE [LARGE SCALE GENOMIC DNA]</scope>
    <source>
        <strain evidence="7 8">DSM 100346</strain>
    </source>
</reference>
<evidence type="ECO:0000313" key="7">
    <source>
        <dbReference type="EMBL" id="PWJ54255.1"/>
    </source>
</evidence>
<dbReference type="Gene3D" id="3.40.50.410">
    <property type="entry name" value="von Willebrand factor, type A domain"/>
    <property type="match status" value="1"/>
</dbReference>
<dbReference type="InterPro" id="IPR036465">
    <property type="entry name" value="vWFA_dom_sf"/>
</dbReference>
<dbReference type="SMART" id="SM00327">
    <property type="entry name" value="VWA"/>
    <property type="match status" value="1"/>
</dbReference>
<evidence type="ECO:0000256" key="3">
    <source>
        <dbReference type="ARBA" id="ARBA00022989"/>
    </source>
</evidence>
<evidence type="ECO:0000256" key="1">
    <source>
        <dbReference type="ARBA" id="ARBA00022475"/>
    </source>
</evidence>
<keyword evidence="3 5" id="KW-1133">Transmembrane helix</keyword>
<evidence type="ECO:0000259" key="6">
    <source>
        <dbReference type="PROSITE" id="PS50234"/>
    </source>
</evidence>
<feature type="transmembrane region" description="Helical" evidence="5">
    <location>
        <begin position="26"/>
        <end position="45"/>
    </location>
</feature>
<evidence type="ECO:0000256" key="2">
    <source>
        <dbReference type="ARBA" id="ARBA00022692"/>
    </source>
</evidence>
<protein>
    <submittedName>
        <fullName evidence="7">Ca-activated chloride channel family protein</fullName>
    </submittedName>
</protein>
<keyword evidence="4 5" id="KW-0472">Membrane</keyword>
<dbReference type="Pfam" id="PF13519">
    <property type="entry name" value="VWA_2"/>
    <property type="match status" value="1"/>
</dbReference>
<dbReference type="InterPro" id="IPR002035">
    <property type="entry name" value="VWF_A"/>
</dbReference>
<evidence type="ECO:0000256" key="4">
    <source>
        <dbReference type="ARBA" id="ARBA00023136"/>
    </source>
</evidence>
<dbReference type="PANTHER" id="PTHR22550:SF5">
    <property type="entry name" value="LEUCINE ZIPPER PROTEIN 4"/>
    <property type="match status" value="1"/>
</dbReference>
<feature type="domain" description="VWFA" evidence="6">
    <location>
        <begin position="93"/>
        <end position="269"/>
    </location>
</feature>
<keyword evidence="8" id="KW-1185">Reference proteome</keyword>
<name>A0A316A927_9BACT</name>
<accession>A0A316A927</accession>
<keyword evidence="1" id="KW-1003">Cell membrane</keyword>
<keyword evidence="2 5" id="KW-0812">Transmembrane</keyword>
<dbReference type="SUPFAM" id="SSF53300">
    <property type="entry name" value="vWA-like"/>
    <property type="match status" value="1"/>
</dbReference>
<organism evidence="7 8">
    <name type="scientific">Dyadobacter jejuensis</name>
    <dbReference type="NCBI Taxonomy" id="1082580"/>
    <lineage>
        <taxon>Bacteria</taxon>
        <taxon>Pseudomonadati</taxon>
        <taxon>Bacteroidota</taxon>
        <taxon>Cytophagia</taxon>
        <taxon>Cytophagales</taxon>
        <taxon>Spirosomataceae</taxon>
        <taxon>Dyadobacter</taxon>
    </lineage>
</organism>
<dbReference type="PANTHER" id="PTHR22550">
    <property type="entry name" value="SPORE GERMINATION PROTEIN"/>
    <property type="match status" value="1"/>
</dbReference>
<dbReference type="PROSITE" id="PS50234">
    <property type="entry name" value="VWFA"/>
    <property type="match status" value="1"/>
</dbReference>
<proteinExistence type="predicted"/>
<evidence type="ECO:0000313" key="8">
    <source>
        <dbReference type="Proteomes" id="UP000245880"/>
    </source>
</evidence>
<sequence>MPIFGLNKIHNAFIMNWNYLPGTTEYFFIFFFVALYVVYILRTVRIAHQLKSTARSLIVKVILRTLTFGLLLVSLLGPSFGDSQKEVKGIGKDIYVLVDLSLSMQAGDVTPSRLEKVKFELSRFVATQAASRISIIVFSNEAYVQVPLTYDSDALKTFIQSLQTDLVPGQGSNVCSALELAFDKMSQNESPEERSKMMVIFSDGDHTSYCGGGVFNNLRRYGVTVNVVGVGTATGASIKTADGLLRTEDGELVVAKLDEKFLQNISTQLKGQYFSLNNVKNDMETMSQLVKSTTGSFVNTRTMMVDTNKYYYFLGAALILLLMDVLITIGTFRL</sequence>
<gene>
    <name evidence="7" type="ORF">CLV98_11814</name>
</gene>
<dbReference type="AlphaFoldDB" id="A0A316A927"/>
<dbReference type="EMBL" id="QGDT01000018">
    <property type="protein sequence ID" value="PWJ54255.1"/>
    <property type="molecule type" value="Genomic_DNA"/>
</dbReference>